<dbReference type="InterPro" id="IPR051016">
    <property type="entry name" value="Diverse_Substrate_AcTransf"/>
</dbReference>
<dbReference type="CDD" id="cd04301">
    <property type="entry name" value="NAT_SF"/>
    <property type="match status" value="1"/>
</dbReference>
<protein>
    <recommendedName>
        <fullName evidence="3">N-acetyltransferase domain-containing protein</fullName>
    </recommendedName>
</protein>
<organism evidence="4 5">
    <name type="scientific">Pseudoalteromonas luteoviolacea CPMOR-1</name>
    <dbReference type="NCBI Taxonomy" id="1365248"/>
    <lineage>
        <taxon>Bacteria</taxon>
        <taxon>Pseudomonadati</taxon>
        <taxon>Pseudomonadota</taxon>
        <taxon>Gammaproteobacteria</taxon>
        <taxon>Alteromonadales</taxon>
        <taxon>Pseudoalteromonadaceae</taxon>
        <taxon>Pseudoalteromonas</taxon>
    </lineage>
</organism>
<evidence type="ECO:0000313" key="5">
    <source>
        <dbReference type="Proteomes" id="UP000076486"/>
    </source>
</evidence>
<dbReference type="RefSeq" id="WP_063366834.1">
    <property type="nucleotide sequence ID" value="NZ_AUYC01000014.1"/>
</dbReference>
<dbReference type="InterPro" id="IPR016181">
    <property type="entry name" value="Acyl_CoA_acyltransferase"/>
</dbReference>
<sequence>MTVSIIPATETHHPQLLSMFVAHAHHEQHTLHIDDQLQTMGALDTLPVELFIIELKHTTIGYFSVIPQFSTWDMKEYLYLDCLFIQQAYRGMGIGQAVMGYIFDLAKRRGYQQVQWQTPHTNQSAIKFYIAQGAKPKAKQRFFYAINE</sequence>
<dbReference type="Gene3D" id="3.40.630.30">
    <property type="match status" value="1"/>
</dbReference>
<dbReference type="Pfam" id="PF00583">
    <property type="entry name" value="Acetyltransf_1"/>
    <property type="match status" value="1"/>
</dbReference>
<reference evidence="4 5" key="1">
    <citation type="submission" date="2013-07" db="EMBL/GenBank/DDBJ databases">
        <title>Comparative Genomic and Metabolomic Analysis of Twelve Strains of Pseudoalteromonas luteoviolacea.</title>
        <authorList>
            <person name="Vynne N.G."/>
            <person name="Mansson M."/>
            <person name="Gram L."/>
        </authorList>
    </citation>
    <scope>NUCLEOTIDE SEQUENCE [LARGE SCALE GENOMIC DNA]</scope>
    <source>
        <strain evidence="4 5">CPMOR-1</strain>
    </source>
</reference>
<accession>A0A162B3X4</accession>
<dbReference type="PROSITE" id="PS51186">
    <property type="entry name" value="GNAT"/>
    <property type="match status" value="1"/>
</dbReference>
<dbReference type="PATRIC" id="fig|1365248.3.peg.869"/>
<keyword evidence="2" id="KW-0012">Acyltransferase</keyword>
<dbReference type="EMBL" id="AUYC01000014">
    <property type="protein sequence ID" value="KZN66070.1"/>
    <property type="molecule type" value="Genomic_DNA"/>
</dbReference>
<evidence type="ECO:0000259" key="3">
    <source>
        <dbReference type="PROSITE" id="PS51186"/>
    </source>
</evidence>
<comment type="caution">
    <text evidence="4">The sequence shown here is derived from an EMBL/GenBank/DDBJ whole genome shotgun (WGS) entry which is preliminary data.</text>
</comment>
<keyword evidence="1" id="KW-0808">Transferase</keyword>
<evidence type="ECO:0000313" key="4">
    <source>
        <dbReference type="EMBL" id="KZN66070.1"/>
    </source>
</evidence>
<dbReference type="Proteomes" id="UP000076486">
    <property type="component" value="Unassembled WGS sequence"/>
</dbReference>
<dbReference type="SUPFAM" id="SSF55729">
    <property type="entry name" value="Acyl-CoA N-acyltransferases (Nat)"/>
    <property type="match status" value="1"/>
</dbReference>
<feature type="domain" description="N-acetyltransferase" evidence="3">
    <location>
        <begin position="3"/>
        <end position="148"/>
    </location>
</feature>
<evidence type="ECO:0000256" key="2">
    <source>
        <dbReference type="ARBA" id="ARBA00023315"/>
    </source>
</evidence>
<evidence type="ECO:0000256" key="1">
    <source>
        <dbReference type="ARBA" id="ARBA00022679"/>
    </source>
</evidence>
<proteinExistence type="predicted"/>
<dbReference type="PANTHER" id="PTHR10545:SF29">
    <property type="entry name" value="GH14572P-RELATED"/>
    <property type="match status" value="1"/>
</dbReference>
<dbReference type="GO" id="GO:0008080">
    <property type="term" value="F:N-acetyltransferase activity"/>
    <property type="evidence" value="ECO:0007669"/>
    <property type="project" value="TreeGrafter"/>
</dbReference>
<name>A0A162B3X4_9GAMM</name>
<dbReference type="InterPro" id="IPR000182">
    <property type="entry name" value="GNAT_dom"/>
</dbReference>
<gene>
    <name evidence="4" type="ORF">N473_10905</name>
</gene>
<dbReference type="PANTHER" id="PTHR10545">
    <property type="entry name" value="DIAMINE N-ACETYLTRANSFERASE"/>
    <property type="match status" value="1"/>
</dbReference>
<dbReference type="AlphaFoldDB" id="A0A162B3X4"/>